<dbReference type="RefSeq" id="WP_063546109.1">
    <property type="nucleotide sequence ID" value="NZ_CP011789.1"/>
</dbReference>
<dbReference type="AlphaFoldDB" id="A0AAD0LCB9"/>
<dbReference type="InterPro" id="IPR023614">
    <property type="entry name" value="Porin_dom_sf"/>
</dbReference>
<dbReference type="EMBL" id="CP030750">
    <property type="protein sequence ID" value="AXA26732.1"/>
    <property type="molecule type" value="Genomic_DNA"/>
</dbReference>
<evidence type="ECO:0000256" key="3">
    <source>
        <dbReference type="ARBA" id="ARBA00022729"/>
    </source>
</evidence>
<sequence>MSLAFRFTPLFVALAATIPHAAQADDEKADGFIEGSSLNLHFRNAYFNRNQLNQGVRDNREWGQGAVARFESGYTPGVIGFGVDAHAMLGLKLDGGGGHAGTSILPTHQKNEDELGAAPHSFSTAGAAVKLKGFDTELKAGDLFLTNPVIAGGETRMLPQTFRGVALTNTSVEGLLLEGGQVSFTKPYNQSGHRRIDTYYSQQTDDQRSKHLSWAGAAWNGTENITANLYAAELKDIWNQYYADFDYTYAVNDLVSLNPGVHFYHTQDTGQSKLGKIDNNTYSLHFTVAAGHHSVTAAYQRVNGNTPFDYINLGDSIYLDNSRMYSDFNGPNERSWKLQYDYDFAGLGIPGLTSSLSYSRGKLDLTKADPNSVGYGHWYSEDGKDARHWERDLDVKYVFQEGQFKDLSVLLRYASHRGSQGYSAVDNDNDELRVIVDYPLNVF</sequence>
<evidence type="ECO:0000256" key="4">
    <source>
        <dbReference type="SAM" id="SignalP"/>
    </source>
</evidence>
<feature type="signal peptide" evidence="4">
    <location>
        <begin position="1"/>
        <end position="24"/>
    </location>
</feature>
<dbReference type="PANTHER" id="PTHR34596">
    <property type="entry name" value="CHITOPORIN"/>
    <property type="match status" value="1"/>
</dbReference>
<name>A0AAD0LCB9_PSEPU</name>
<keyword evidence="2" id="KW-0813">Transport</keyword>
<dbReference type="GO" id="GO:0015288">
    <property type="term" value="F:porin activity"/>
    <property type="evidence" value="ECO:0007669"/>
    <property type="project" value="TreeGrafter"/>
</dbReference>
<proteinExistence type="inferred from homology"/>
<organism evidence="5 6">
    <name type="scientific">Pseudomonas putida</name>
    <name type="common">Arthrobacter siderocapsulatus</name>
    <dbReference type="NCBI Taxonomy" id="303"/>
    <lineage>
        <taxon>Bacteria</taxon>
        <taxon>Pseudomonadati</taxon>
        <taxon>Pseudomonadota</taxon>
        <taxon>Gammaproteobacteria</taxon>
        <taxon>Pseudomonadales</taxon>
        <taxon>Pseudomonadaceae</taxon>
        <taxon>Pseudomonas</taxon>
    </lineage>
</organism>
<evidence type="ECO:0000313" key="5">
    <source>
        <dbReference type="EMBL" id="AXA26732.1"/>
    </source>
</evidence>
<accession>A0AAD0LCB9</accession>
<comment type="similarity">
    <text evidence="1">Belongs to the outer membrane porin (Opr) (TC 1.B.25) family.</text>
</comment>
<evidence type="ECO:0000313" key="6">
    <source>
        <dbReference type="Proteomes" id="UP000251617"/>
    </source>
</evidence>
<dbReference type="Gene3D" id="2.40.160.10">
    <property type="entry name" value="Porin"/>
    <property type="match status" value="1"/>
</dbReference>
<dbReference type="Proteomes" id="UP000251617">
    <property type="component" value="Chromosome"/>
</dbReference>
<reference evidence="5 6" key="1">
    <citation type="submission" date="2018-06" db="EMBL/GenBank/DDBJ databases">
        <title>The genome of Pseudomonas putida NX-1, a lignin degrader.</title>
        <authorList>
            <person name="Xu Z."/>
        </authorList>
    </citation>
    <scope>NUCLEOTIDE SEQUENCE [LARGE SCALE GENOMIC DNA]</scope>
    <source>
        <strain evidence="5 6">NX-1</strain>
    </source>
</reference>
<keyword evidence="3 4" id="KW-0732">Signal</keyword>
<feature type="chain" id="PRO_5042256524" evidence="4">
    <location>
        <begin position="25"/>
        <end position="443"/>
    </location>
</feature>
<dbReference type="InterPro" id="IPR005318">
    <property type="entry name" value="OM_porin_bac"/>
</dbReference>
<dbReference type="GO" id="GO:0016020">
    <property type="term" value="C:membrane"/>
    <property type="evidence" value="ECO:0007669"/>
    <property type="project" value="InterPro"/>
</dbReference>
<dbReference type="Pfam" id="PF03573">
    <property type="entry name" value="OprD"/>
    <property type="match status" value="1"/>
</dbReference>
<dbReference type="PANTHER" id="PTHR34596:SF2">
    <property type="entry name" value="CHITOPORIN"/>
    <property type="match status" value="1"/>
</dbReference>
<gene>
    <name evidence="5" type="ORF">C1S65_22395</name>
</gene>
<protein>
    <submittedName>
        <fullName evidence="5">Outer membrane porin, OprD family</fullName>
    </submittedName>
</protein>
<evidence type="ECO:0000256" key="2">
    <source>
        <dbReference type="ARBA" id="ARBA00022448"/>
    </source>
</evidence>
<evidence type="ECO:0000256" key="1">
    <source>
        <dbReference type="ARBA" id="ARBA00009075"/>
    </source>
</evidence>